<accession>A0A4S8LPK4</accession>
<dbReference type="EMBL" id="ML179317">
    <property type="protein sequence ID" value="THU91070.1"/>
    <property type="molecule type" value="Genomic_DNA"/>
</dbReference>
<organism evidence="2 3">
    <name type="scientific">Dendrothele bispora (strain CBS 962.96)</name>
    <dbReference type="NCBI Taxonomy" id="1314807"/>
    <lineage>
        <taxon>Eukaryota</taxon>
        <taxon>Fungi</taxon>
        <taxon>Dikarya</taxon>
        <taxon>Basidiomycota</taxon>
        <taxon>Agaricomycotina</taxon>
        <taxon>Agaricomycetes</taxon>
        <taxon>Agaricomycetidae</taxon>
        <taxon>Agaricales</taxon>
        <taxon>Agaricales incertae sedis</taxon>
        <taxon>Dendrothele</taxon>
    </lineage>
</organism>
<dbReference type="InterPro" id="IPR027974">
    <property type="entry name" value="DUF4470"/>
</dbReference>
<sequence>MTSWVTTSRVFKPFVVQLAKSLVHGVRNGTINQSTIDNAKDIVEHLNSFNKSQDRSSELSVAWNQWEHISAERESVAAGIYTAKVRLGQLPIYKKIVNATGGLEFYSVGHDDPMSIIDNWGPQPAERNPMDLGSLTAAQRSRLAFMFAGVGDARHVYGSIIGLHQAYNKLSERERDDLHVHLTLLDIHPTVLVRDLLILVLLDELVTREKSEMELEEIKATIFYTFAAPIMPPACYKRFKDTTRYLLKILQTDHTQLPSWIHIVPSSIPGMIKSLEYWKTKRGEKSTRQVLHVHDPSAAAAGADMMMESFPDLFAGGEFQDMHNEFTQSRDLVSKMPEELVIEAVEKHTPTKCPGPNNPGARAEWLETARSLLRDVMGPVMQGHIPAPGLEFETIFYQRMKAFVPPRRLREEALDDLWATFRQAETGHTPESKKNELFSKARNSIENKWKPNMSLFDSFFDEKDGGSGYPDLKYDVLGLISQMNDCNKQMKVYDGKRELDKDCPSYSVISSFFDAVVDALKAMKGKIQLEILAGDMCQTLLAMKLGTDSSRPESFPRKYLRIWQSNVPDYTQGPLNSALYIAPVLENNQYAGASSNCMLNTGCWKSGDEFCHNFALTTPKDFHRFLGARVKDMTPVFGLITLVPPSLPLPLPISQLASRSELTHWLTKIMLYTIAPAIPLLEPMRARYPNNLTPFFHLLFHLHSVGFPDHWLSQFLSDVISDKVYSTAAPYLGETPIPLSEYGRCVPKRKLHLDPWLPDFELVLSSAYDALPFPLIAPDGRSEDDFHVCSMDEMGRYQAKVSSWSISVIMPNFLNIDSSLSILFRKPGATPDGNVIARKIGDVVEGKVTKRGQIYMQTVVETCDVKSGKIVWRMRKSRFEKMKREGWTLEPIRSDLQESAACRIPAKAWEEASAE</sequence>
<evidence type="ECO:0000259" key="1">
    <source>
        <dbReference type="Pfam" id="PF14737"/>
    </source>
</evidence>
<protein>
    <recommendedName>
        <fullName evidence="1">DUF4470 domain-containing protein</fullName>
    </recommendedName>
</protein>
<evidence type="ECO:0000313" key="3">
    <source>
        <dbReference type="Proteomes" id="UP000297245"/>
    </source>
</evidence>
<proteinExistence type="predicted"/>
<reference evidence="2 3" key="1">
    <citation type="journal article" date="2019" name="Nat. Ecol. Evol.">
        <title>Megaphylogeny resolves global patterns of mushroom evolution.</title>
        <authorList>
            <person name="Varga T."/>
            <person name="Krizsan K."/>
            <person name="Foldi C."/>
            <person name="Dima B."/>
            <person name="Sanchez-Garcia M."/>
            <person name="Sanchez-Ramirez S."/>
            <person name="Szollosi G.J."/>
            <person name="Szarkandi J.G."/>
            <person name="Papp V."/>
            <person name="Albert L."/>
            <person name="Andreopoulos W."/>
            <person name="Angelini C."/>
            <person name="Antonin V."/>
            <person name="Barry K.W."/>
            <person name="Bougher N.L."/>
            <person name="Buchanan P."/>
            <person name="Buyck B."/>
            <person name="Bense V."/>
            <person name="Catcheside P."/>
            <person name="Chovatia M."/>
            <person name="Cooper J."/>
            <person name="Damon W."/>
            <person name="Desjardin D."/>
            <person name="Finy P."/>
            <person name="Geml J."/>
            <person name="Haridas S."/>
            <person name="Hughes K."/>
            <person name="Justo A."/>
            <person name="Karasinski D."/>
            <person name="Kautmanova I."/>
            <person name="Kiss B."/>
            <person name="Kocsube S."/>
            <person name="Kotiranta H."/>
            <person name="LaButti K.M."/>
            <person name="Lechner B.E."/>
            <person name="Liimatainen K."/>
            <person name="Lipzen A."/>
            <person name="Lukacs Z."/>
            <person name="Mihaltcheva S."/>
            <person name="Morgado L.N."/>
            <person name="Niskanen T."/>
            <person name="Noordeloos M.E."/>
            <person name="Ohm R.A."/>
            <person name="Ortiz-Santana B."/>
            <person name="Ovrebo C."/>
            <person name="Racz N."/>
            <person name="Riley R."/>
            <person name="Savchenko A."/>
            <person name="Shiryaev A."/>
            <person name="Soop K."/>
            <person name="Spirin V."/>
            <person name="Szebenyi C."/>
            <person name="Tomsovsky M."/>
            <person name="Tulloss R.E."/>
            <person name="Uehling J."/>
            <person name="Grigoriev I.V."/>
            <person name="Vagvolgyi C."/>
            <person name="Papp T."/>
            <person name="Martin F.M."/>
            <person name="Miettinen O."/>
            <person name="Hibbett D.S."/>
            <person name="Nagy L.G."/>
        </authorList>
    </citation>
    <scope>NUCLEOTIDE SEQUENCE [LARGE SCALE GENOMIC DNA]</scope>
    <source>
        <strain evidence="2 3">CBS 962.96</strain>
    </source>
</reference>
<dbReference type="AlphaFoldDB" id="A0A4S8LPK4"/>
<name>A0A4S8LPK4_DENBC</name>
<evidence type="ECO:0000313" key="2">
    <source>
        <dbReference type="EMBL" id="THU91070.1"/>
    </source>
</evidence>
<dbReference type="Pfam" id="PF14737">
    <property type="entry name" value="DUF4470"/>
    <property type="match status" value="1"/>
</dbReference>
<dbReference type="Proteomes" id="UP000297245">
    <property type="component" value="Unassembled WGS sequence"/>
</dbReference>
<keyword evidence="3" id="KW-1185">Reference proteome</keyword>
<dbReference type="OrthoDB" id="2423701at2759"/>
<gene>
    <name evidence="2" type="ORF">K435DRAFT_968380</name>
</gene>
<feature type="domain" description="DUF4470" evidence="1">
    <location>
        <begin position="129"/>
        <end position="207"/>
    </location>
</feature>